<dbReference type="Proteomes" id="UP000282529">
    <property type="component" value="Unassembled WGS sequence"/>
</dbReference>
<proteinExistence type="predicted"/>
<evidence type="ECO:0000313" key="2">
    <source>
        <dbReference type="Proteomes" id="UP000282529"/>
    </source>
</evidence>
<evidence type="ECO:0000313" key="1">
    <source>
        <dbReference type="EMBL" id="RQW10614.1"/>
    </source>
</evidence>
<name>A0A3N9P696_9BACL</name>
<accession>A0A3N9P696</accession>
<dbReference type="RefSeq" id="WP_124696363.1">
    <property type="nucleotide sequence ID" value="NZ_JBHUFE010000010.1"/>
</dbReference>
<protein>
    <submittedName>
        <fullName evidence="1">Uncharacterized protein</fullName>
    </submittedName>
</protein>
<sequence>MALGSPLGLEKKTGYISVGTLSAEKQESGALVTVDITAEERRQTGTVYQTYRMSYSVGYENGNLKILHGKGRKVE</sequence>
<dbReference type="OrthoDB" id="189537at2"/>
<organism evidence="1 2">
    <name type="scientific">Paenibacillus rhizophilus</name>
    <dbReference type="NCBI Taxonomy" id="1850366"/>
    <lineage>
        <taxon>Bacteria</taxon>
        <taxon>Bacillati</taxon>
        <taxon>Bacillota</taxon>
        <taxon>Bacilli</taxon>
        <taxon>Bacillales</taxon>
        <taxon>Paenibacillaceae</taxon>
        <taxon>Paenibacillus</taxon>
    </lineage>
</organism>
<reference evidence="1 2" key="1">
    <citation type="submission" date="2018-11" db="EMBL/GenBank/DDBJ databases">
        <title>Genome sequence of strain 7197.</title>
        <authorList>
            <person name="Gao J."/>
            <person name="Sun J."/>
        </authorList>
    </citation>
    <scope>NUCLEOTIDE SEQUENCE [LARGE SCALE GENOMIC DNA]</scope>
    <source>
        <strain evidence="1 2">7197</strain>
    </source>
</reference>
<dbReference type="AlphaFoldDB" id="A0A3N9P696"/>
<keyword evidence="2" id="KW-1185">Reference proteome</keyword>
<dbReference type="EMBL" id="RQPI01000008">
    <property type="protein sequence ID" value="RQW10614.1"/>
    <property type="molecule type" value="Genomic_DNA"/>
</dbReference>
<gene>
    <name evidence="1" type="ORF">EH198_15270</name>
</gene>
<comment type="caution">
    <text evidence="1">The sequence shown here is derived from an EMBL/GenBank/DDBJ whole genome shotgun (WGS) entry which is preliminary data.</text>
</comment>